<dbReference type="SMART" id="SM00282">
    <property type="entry name" value="LamG"/>
    <property type="match status" value="2"/>
</dbReference>
<evidence type="ECO:0000259" key="8">
    <source>
        <dbReference type="PROSITE" id="PS50025"/>
    </source>
</evidence>
<evidence type="ECO:0000256" key="7">
    <source>
        <dbReference type="SAM" id="SignalP"/>
    </source>
</evidence>
<evidence type="ECO:0000256" key="6">
    <source>
        <dbReference type="SAM" id="Phobius"/>
    </source>
</evidence>
<evidence type="ECO:0000256" key="1">
    <source>
        <dbReference type="ARBA" id="ARBA00022536"/>
    </source>
</evidence>
<comment type="caution">
    <text evidence="4">Lacks conserved residue(s) required for the propagation of feature annotation.</text>
</comment>
<evidence type="ECO:0000313" key="11">
    <source>
        <dbReference type="Proteomes" id="UP000230066"/>
    </source>
</evidence>
<dbReference type="InterPro" id="IPR000152">
    <property type="entry name" value="EGF-type_Asp/Asn_hydroxyl_site"/>
</dbReference>
<dbReference type="EMBL" id="JXXN02000099">
    <property type="protein sequence ID" value="THD28670.1"/>
    <property type="molecule type" value="Genomic_DNA"/>
</dbReference>
<dbReference type="PROSITE" id="PS01186">
    <property type="entry name" value="EGF_2"/>
    <property type="match status" value="1"/>
</dbReference>
<accession>A0A4E0S450</accession>
<evidence type="ECO:0000256" key="3">
    <source>
        <dbReference type="ARBA" id="ARBA00023157"/>
    </source>
</evidence>
<keyword evidence="2" id="KW-0677">Repeat</keyword>
<protein>
    <submittedName>
        <fullName evidence="10">Neural-cadherin</fullName>
    </submittedName>
</protein>
<feature type="compositionally biased region" description="Basic and acidic residues" evidence="5">
    <location>
        <begin position="658"/>
        <end position="678"/>
    </location>
</feature>
<feature type="domain" description="Laminin G" evidence="8">
    <location>
        <begin position="64"/>
        <end position="250"/>
    </location>
</feature>
<dbReference type="Pfam" id="PF00008">
    <property type="entry name" value="EGF"/>
    <property type="match status" value="1"/>
</dbReference>
<feature type="compositionally biased region" description="Pro residues" evidence="5">
    <location>
        <begin position="698"/>
        <end position="708"/>
    </location>
</feature>
<comment type="caution">
    <text evidence="10">The sequence shown here is derived from an EMBL/GenBank/DDBJ whole genome shotgun (WGS) entry which is preliminary data.</text>
</comment>
<dbReference type="SMART" id="SM00181">
    <property type="entry name" value="EGF"/>
    <property type="match status" value="4"/>
</dbReference>
<evidence type="ECO:0000256" key="2">
    <source>
        <dbReference type="ARBA" id="ARBA00022737"/>
    </source>
</evidence>
<dbReference type="PANTHER" id="PTHR24049">
    <property type="entry name" value="CRUMBS FAMILY MEMBER"/>
    <property type="match status" value="1"/>
</dbReference>
<keyword evidence="11" id="KW-1185">Reference proteome</keyword>
<keyword evidence="6" id="KW-0812">Transmembrane</keyword>
<dbReference type="SUPFAM" id="SSF49899">
    <property type="entry name" value="Concanavalin A-like lectins/glucanases"/>
    <property type="match status" value="2"/>
</dbReference>
<proteinExistence type="predicted"/>
<dbReference type="InterPro" id="IPR001791">
    <property type="entry name" value="Laminin_G"/>
</dbReference>
<feature type="domain" description="EGF-like" evidence="9">
    <location>
        <begin position="512"/>
        <end position="551"/>
    </location>
</feature>
<keyword evidence="3 4" id="KW-1015">Disulfide bond</keyword>
<dbReference type="InterPro" id="IPR000742">
    <property type="entry name" value="EGF"/>
</dbReference>
<dbReference type="CDD" id="cd00054">
    <property type="entry name" value="EGF_CA"/>
    <property type="match status" value="1"/>
</dbReference>
<dbReference type="PROSITE" id="PS00022">
    <property type="entry name" value="EGF_1"/>
    <property type="match status" value="1"/>
</dbReference>
<gene>
    <name evidence="10" type="ORF">D915_000491</name>
</gene>
<keyword evidence="1 4" id="KW-0245">EGF-like domain</keyword>
<evidence type="ECO:0000256" key="4">
    <source>
        <dbReference type="PROSITE-ProRule" id="PRU00076"/>
    </source>
</evidence>
<feature type="transmembrane region" description="Helical" evidence="6">
    <location>
        <begin position="562"/>
        <end position="586"/>
    </location>
</feature>
<feature type="compositionally biased region" description="Acidic residues" evidence="5">
    <location>
        <begin position="714"/>
        <end position="723"/>
    </location>
</feature>
<feature type="chain" id="PRO_5020031045" evidence="7">
    <location>
        <begin position="21"/>
        <end position="742"/>
    </location>
</feature>
<dbReference type="Proteomes" id="UP000230066">
    <property type="component" value="Unassembled WGS sequence"/>
</dbReference>
<dbReference type="PROSITE" id="PS50026">
    <property type="entry name" value="EGF_3"/>
    <property type="match status" value="2"/>
</dbReference>
<dbReference type="Gene3D" id="2.10.25.10">
    <property type="entry name" value="Laminin"/>
    <property type="match status" value="2"/>
</dbReference>
<feature type="disulfide bond" evidence="4">
    <location>
        <begin position="541"/>
        <end position="550"/>
    </location>
</feature>
<dbReference type="PANTHER" id="PTHR24049:SF30">
    <property type="match status" value="1"/>
</dbReference>
<dbReference type="PROSITE" id="PS00010">
    <property type="entry name" value="ASX_HYDROXYL"/>
    <property type="match status" value="1"/>
</dbReference>
<feature type="signal peptide" evidence="7">
    <location>
        <begin position="1"/>
        <end position="20"/>
    </location>
</feature>
<keyword evidence="6" id="KW-1133">Transmembrane helix</keyword>
<dbReference type="PROSITE" id="PS50025">
    <property type="entry name" value="LAM_G_DOMAIN"/>
    <property type="match status" value="1"/>
</dbReference>
<feature type="region of interest" description="Disordered" evidence="5">
    <location>
        <begin position="658"/>
        <end position="742"/>
    </location>
</feature>
<name>A0A4E0S450_FASHE</name>
<dbReference type="InterPro" id="IPR051022">
    <property type="entry name" value="Notch_Cell-Fate_Det"/>
</dbReference>
<dbReference type="Pfam" id="PF02210">
    <property type="entry name" value="Laminin_G_2"/>
    <property type="match status" value="1"/>
</dbReference>
<evidence type="ECO:0000259" key="9">
    <source>
        <dbReference type="PROSITE" id="PS50026"/>
    </source>
</evidence>
<organism evidence="10 11">
    <name type="scientific">Fasciola hepatica</name>
    <name type="common">Liver fluke</name>
    <dbReference type="NCBI Taxonomy" id="6192"/>
    <lineage>
        <taxon>Eukaryota</taxon>
        <taxon>Metazoa</taxon>
        <taxon>Spiralia</taxon>
        <taxon>Lophotrochozoa</taxon>
        <taxon>Platyhelminthes</taxon>
        <taxon>Trematoda</taxon>
        <taxon>Digenea</taxon>
        <taxon>Plagiorchiida</taxon>
        <taxon>Echinostomata</taxon>
        <taxon>Echinostomatoidea</taxon>
        <taxon>Fasciolidae</taxon>
        <taxon>Fasciola</taxon>
    </lineage>
</organism>
<keyword evidence="7" id="KW-0732">Signal</keyword>
<dbReference type="AlphaFoldDB" id="A0A4E0S450"/>
<sequence>MYKMLLIAGSLCVMLPLTLAIMGSPPKNLPPCLHGGSQTILQERYRCSCVDSRMDRQCKLTLVSIESTPVEMSYGPITVQISSASTFHIGLMFITNDAVGDGSLLTIRGSDKAVQLKLFLKRGRPGMNLTLGGSSVSMQFSQNPVMNDNAWHYLDIFMEAESGDLVGVYLMGDWCRYANIGDCVMKQSISITSTFSFGGTVQLGSDVSASTGIFNGCIDKLIISGSYLDFYDATWGQKFSQGCQRSEQGCQKDSKPFCGTHGVCLNALRNTDMLTCRCEAGYQPDTRTEVYPHRWPCNVASSAWSTTGTEYNAQFLDIVPGRFRISVRTRTKTFVLFAVTAWKLYLTVTNSVPQLELGQSKLQLSKVNVSDGNWHLFDVIMTQNIAKLQIDELDQDFQAVVRLPNVTLKTGPVEIVIAKDATGTCLDDVWVDFADKWPNFEKDYPLMVISNPQYTRHVSWATTGRQQSCDSWTDPCAAQRPCDPTAMCINEWRGFRCECPSGKKMDSTGKCVSEFCDPNPCVNGICSTVNVPAGENFTCICNEGWTGKLCTEEKISTAELSWWWILLIILIILVIIIIIIIAVCCVKKRAKKRAETEKQKAVLDGDPFGLDSQLNDPWDSGEKDFVGPIDYTVLQPNQHRMSPPNDMADGQIRRDYVPRDHGQKTSDRPPWEQLEGRENPGMNLDQVLEYGYEGYDGKPPPGFSPVEPPTFIGAEDEDSNEDDIQTRVGYEPPSLSRMSNSR</sequence>
<evidence type="ECO:0000256" key="5">
    <source>
        <dbReference type="SAM" id="MobiDB-lite"/>
    </source>
</evidence>
<feature type="domain" description="EGF-like" evidence="9">
    <location>
        <begin position="472"/>
        <end position="509"/>
    </location>
</feature>
<feature type="disulfide bond" evidence="4">
    <location>
        <begin position="516"/>
        <end position="526"/>
    </location>
</feature>
<evidence type="ECO:0000313" key="10">
    <source>
        <dbReference type="EMBL" id="THD28670.1"/>
    </source>
</evidence>
<reference evidence="10" key="1">
    <citation type="submission" date="2019-03" db="EMBL/GenBank/DDBJ databases">
        <title>Improved annotation for the trematode Fasciola hepatica.</title>
        <authorList>
            <person name="Choi Y.-J."/>
            <person name="Martin J."/>
            <person name="Mitreva M."/>
        </authorList>
    </citation>
    <scope>NUCLEOTIDE SEQUENCE [LARGE SCALE GENOMIC DNA]</scope>
</reference>
<dbReference type="InterPro" id="IPR013320">
    <property type="entry name" value="ConA-like_dom_sf"/>
</dbReference>
<dbReference type="Gene3D" id="2.60.120.200">
    <property type="match status" value="1"/>
</dbReference>
<keyword evidence="6" id="KW-0472">Membrane</keyword>